<feature type="domain" description="Major facilitator superfamily (MFS) profile" evidence="8">
    <location>
        <begin position="21"/>
        <end position="517"/>
    </location>
</feature>
<evidence type="ECO:0000256" key="4">
    <source>
        <dbReference type="ARBA" id="ARBA00023136"/>
    </source>
</evidence>
<keyword evidence="2 7" id="KW-0812">Transmembrane</keyword>
<feature type="transmembrane region" description="Helical" evidence="7">
    <location>
        <begin position="288"/>
        <end position="310"/>
    </location>
</feature>
<dbReference type="GO" id="GO:0022857">
    <property type="term" value="F:transmembrane transporter activity"/>
    <property type="evidence" value="ECO:0007669"/>
    <property type="project" value="InterPro"/>
</dbReference>
<dbReference type="SUPFAM" id="SSF103473">
    <property type="entry name" value="MFS general substrate transporter"/>
    <property type="match status" value="1"/>
</dbReference>
<feature type="transmembrane region" description="Helical" evidence="7">
    <location>
        <begin position="112"/>
        <end position="139"/>
    </location>
</feature>
<dbReference type="OrthoDB" id="9781469at2"/>
<dbReference type="Proteomes" id="UP000190037">
    <property type="component" value="Unassembled WGS sequence"/>
</dbReference>
<evidence type="ECO:0000256" key="5">
    <source>
        <dbReference type="ARBA" id="ARBA00023251"/>
    </source>
</evidence>
<keyword evidence="3 7" id="KW-1133">Transmembrane helix</keyword>
<feature type="transmembrane region" description="Helical" evidence="7">
    <location>
        <begin position="172"/>
        <end position="198"/>
    </location>
</feature>
<reference evidence="9 10" key="1">
    <citation type="submission" date="2017-03" db="EMBL/GenBank/DDBJ databases">
        <title>Draft genome sequence of Streptomyces scabrisporus NF3, endophyte isolated from Amphipterygium adstringens.</title>
        <authorList>
            <person name="Vazquez M."/>
            <person name="Ceapa C.D."/>
            <person name="Rodriguez Luna D."/>
            <person name="Sanchez Esquivel S."/>
        </authorList>
    </citation>
    <scope>NUCLEOTIDE SEQUENCE [LARGE SCALE GENOMIC DNA]</scope>
    <source>
        <strain evidence="9 10">NF3</strain>
    </source>
</reference>
<dbReference type="CDD" id="cd17321">
    <property type="entry name" value="MFS_MMR_MDR_like"/>
    <property type="match status" value="1"/>
</dbReference>
<dbReference type="GO" id="GO:0046677">
    <property type="term" value="P:response to antibiotic"/>
    <property type="evidence" value="ECO:0007669"/>
    <property type="project" value="UniProtKB-KW"/>
</dbReference>
<feature type="transmembrane region" description="Helical" evidence="7">
    <location>
        <begin position="493"/>
        <end position="513"/>
    </location>
</feature>
<feature type="region of interest" description="Disordered" evidence="6">
    <location>
        <begin position="518"/>
        <end position="540"/>
    </location>
</feature>
<dbReference type="InterPro" id="IPR036259">
    <property type="entry name" value="MFS_trans_sf"/>
</dbReference>
<feature type="transmembrane region" description="Helical" evidence="7">
    <location>
        <begin position="87"/>
        <end position="106"/>
    </location>
</feature>
<dbReference type="STRING" id="159449.B4N89_34345"/>
<dbReference type="GO" id="GO:0005886">
    <property type="term" value="C:plasma membrane"/>
    <property type="evidence" value="ECO:0007669"/>
    <property type="project" value="UniProtKB-SubCell"/>
</dbReference>
<keyword evidence="5" id="KW-0046">Antibiotic resistance</keyword>
<feature type="transmembrane region" description="Helical" evidence="7">
    <location>
        <begin position="19"/>
        <end position="43"/>
    </location>
</feature>
<evidence type="ECO:0000256" key="6">
    <source>
        <dbReference type="SAM" id="MobiDB-lite"/>
    </source>
</evidence>
<evidence type="ECO:0000313" key="9">
    <source>
        <dbReference type="EMBL" id="OPC79159.1"/>
    </source>
</evidence>
<comment type="subcellular location">
    <subcellularLocation>
        <location evidence="1">Cell membrane</location>
        <topology evidence="1">Multi-pass membrane protein</topology>
    </subcellularLocation>
</comment>
<dbReference type="EMBL" id="MWQN01000002">
    <property type="protein sequence ID" value="OPC79159.1"/>
    <property type="molecule type" value="Genomic_DNA"/>
</dbReference>
<comment type="caution">
    <text evidence="9">The sequence shown here is derived from an EMBL/GenBank/DDBJ whole genome shotgun (WGS) entry which is preliminary data.</text>
</comment>
<proteinExistence type="predicted"/>
<evidence type="ECO:0000259" key="8">
    <source>
        <dbReference type="PROSITE" id="PS50850"/>
    </source>
</evidence>
<evidence type="ECO:0000313" key="10">
    <source>
        <dbReference type="Proteomes" id="UP000190037"/>
    </source>
</evidence>
<dbReference type="PROSITE" id="PS50850">
    <property type="entry name" value="MFS"/>
    <property type="match status" value="1"/>
</dbReference>
<name>A0A1T3NQR4_9ACTN</name>
<dbReference type="PANTHER" id="PTHR42718">
    <property type="entry name" value="MAJOR FACILITATOR SUPERFAMILY MULTIDRUG TRANSPORTER MFSC"/>
    <property type="match status" value="1"/>
</dbReference>
<feature type="transmembrane region" description="Helical" evidence="7">
    <location>
        <begin position="354"/>
        <end position="376"/>
    </location>
</feature>
<accession>A0A1T3NQR4</accession>
<keyword evidence="4 7" id="KW-0472">Membrane</keyword>
<sequence>MVGAAGTAAGAVEVGRRRWWALAATSLAMLAVGLDGTVLSVALPRLAGDLEATASDLQWFSSSYLLFLAAAMLPMGLLGDRLGHKRVLVASLSLFALSSAGCAYATTPGWFIAARSVLGVAGAGIVVMALSALTVLFPVEERPRAVGVWSAANFLALPLGPLLGGWMLTHLWWGWVFLINVPVALVGVMVVSVLVPGAGSRARPASEAAVGGRSRPDSVGVLLSTGGLACVTLGLIRAGEYGWDDAWAWGSIGGGLVLLAAFGRYEHRLGCRPGAQPLLDLRVFASRSYTWGVVLIGIAVFANIGVLFTMPQYFQAVRGTDAMGSGARLLPIIGGLVIGAVPADRVARVLGAKVAVAVGFVLMAAGLLMGGATGAGSSTWFVASWMGLSGAGMGLAMATSTSAALSEVSEGRSGVEAAVLQAANKVGAPFGSAILGSVSLTGYRDRLRVPDLSAADLYTARSGVFGGAEVAGRVGSAPMSASVRGAFVHGMDLALLVSGGVAVLGLIVALVFMPGAGQGRRGRRGVGDRLSGSRPVGVDG</sequence>
<dbReference type="InterPro" id="IPR020846">
    <property type="entry name" value="MFS_dom"/>
</dbReference>
<feature type="transmembrane region" description="Helical" evidence="7">
    <location>
        <begin position="248"/>
        <end position="267"/>
    </location>
</feature>
<evidence type="ECO:0000256" key="7">
    <source>
        <dbReference type="SAM" id="Phobius"/>
    </source>
</evidence>
<dbReference type="Gene3D" id="1.20.1720.10">
    <property type="entry name" value="Multidrug resistance protein D"/>
    <property type="match status" value="1"/>
</dbReference>
<dbReference type="Gene3D" id="1.20.1250.20">
    <property type="entry name" value="MFS general substrate transporter like domains"/>
    <property type="match status" value="1"/>
</dbReference>
<feature type="transmembrane region" description="Helical" evidence="7">
    <location>
        <begin position="322"/>
        <end position="342"/>
    </location>
</feature>
<dbReference type="PANTHER" id="PTHR42718:SF42">
    <property type="entry name" value="EXPORT PROTEIN"/>
    <property type="match status" value="1"/>
</dbReference>
<dbReference type="Pfam" id="PF07690">
    <property type="entry name" value="MFS_1"/>
    <property type="match status" value="1"/>
</dbReference>
<feature type="transmembrane region" description="Helical" evidence="7">
    <location>
        <begin position="219"/>
        <end position="236"/>
    </location>
</feature>
<evidence type="ECO:0000256" key="1">
    <source>
        <dbReference type="ARBA" id="ARBA00004651"/>
    </source>
</evidence>
<keyword evidence="10" id="KW-1185">Reference proteome</keyword>
<organism evidence="9 10">
    <name type="scientific">Embleya scabrispora</name>
    <dbReference type="NCBI Taxonomy" id="159449"/>
    <lineage>
        <taxon>Bacteria</taxon>
        <taxon>Bacillati</taxon>
        <taxon>Actinomycetota</taxon>
        <taxon>Actinomycetes</taxon>
        <taxon>Kitasatosporales</taxon>
        <taxon>Streptomycetaceae</taxon>
        <taxon>Embleya</taxon>
    </lineage>
</organism>
<dbReference type="AlphaFoldDB" id="A0A1T3NQR4"/>
<evidence type="ECO:0000256" key="3">
    <source>
        <dbReference type="ARBA" id="ARBA00022989"/>
    </source>
</evidence>
<evidence type="ECO:0000256" key="2">
    <source>
        <dbReference type="ARBA" id="ARBA00022692"/>
    </source>
</evidence>
<protein>
    <recommendedName>
        <fullName evidence="8">Major facilitator superfamily (MFS) profile domain-containing protein</fullName>
    </recommendedName>
</protein>
<feature type="transmembrane region" description="Helical" evidence="7">
    <location>
        <begin position="63"/>
        <end position="80"/>
    </location>
</feature>
<gene>
    <name evidence="9" type="ORF">B4N89_34345</name>
</gene>
<dbReference type="InterPro" id="IPR011701">
    <property type="entry name" value="MFS"/>
</dbReference>
<feature type="transmembrane region" description="Helical" evidence="7">
    <location>
        <begin position="146"/>
        <end position="166"/>
    </location>
</feature>